<organism evidence="3 4">
    <name type="scientific">Nodularia spumigena CENA596</name>
    <dbReference type="NCBI Taxonomy" id="1819295"/>
    <lineage>
        <taxon>Bacteria</taxon>
        <taxon>Bacillati</taxon>
        <taxon>Cyanobacteriota</taxon>
        <taxon>Cyanophyceae</taxon>
        <taxon>Nostocales</taxon>
        <taxon>Nodulariaceae</taxon>
        <taxon>Nodularia</taxon>
    </lineage>
</organism>
<name>A0A161XMF4_NODSP</name>
<dbReference type="AlphaFoldDB" id="A0A161XMF4"/>
<gene>
    <name evidence="3" type="ORF">A2T98_10090</name>
</gene>
<evidence type="ECO:0000256" key="1">
    <source>
        <dbReference type="SAM" id="MobiDB-lite"/>
    </source>
</evidence>
<feature type="transmembrane region" description="Helical" evidence="2">
    <location>
        <begin position="7"/>
        <end position="26"/>
    </location>
</feature>
<comment type="caution">
    <text evidence="3">The sequence shown here is derived from an EMBL/GenBank/DDBJ whole genome shotgun (WGS) entry which is preliminary data.</text>
</comment>
<dbReference type="RefSeq" id="WP_063872662.1">
    <property type="nucleotide sequence ID" value="NZ_CAWMRI010000124.1"/>
</dbReference>
<evidence type="ECO:0000313" key="4">
    <source>
        <dbReference type="Proteomes" id="UP000076555"/>
    </source>
</evidence>
<dbReference type="InterPro" id="IPR036259">
    <property type="entry name" value="MFS_trans_sf"/>
</dbReference>
<protein>
    <submittedName>
        <fullName evidence="3">Uncharacterized protein</fullName>
    </submittedName>
</protein>
<feature type="region of interest" description="Disordered" evidence="1">
    <location>
        <begin position="61"/>
        <end position="93"/>
    </location>
</feature>
<dbReference type="SUPFAM" id="SSF103473">
    <property type="entry name" value="MFS general substrate transporter"/>
    <property type="match status" value="1"/>
</dbReference>
<dbReference type="OrthoDB" id="988752at2"/>
<evidence type="ECO:0000313" key="3">
    <source>
        <dbReference type="EMBL" id="KZL49924.1"/>
    </source>
</evidence>
<proteinExistence type="predicted"/>
<accession>A0A161XMF4</accession>
<feature type="transmembrane region" description="Helical" evidence="2">
    <location>
        <begin position="32"/>
        <end position="54"/>
    </location>
</feature>
<keyword evidence="2" id="KW-0472">Membrane</keyword>
<reference evidence="3 4" key="1">
    <citation type="submission" date="2016-04" db="EMBL/GenBank/DDBJ databases">
        <title>Draft Genome Assembly of the Bloom-forming Cyanobacterium Nodularia spumigena Strain CENA596 in Shrimp Production Ponds.</title>
        <authorList>
            <person name="Popin R.V."/>
            <person name="Rigonato J."/>
            <person name="Abreu V.A."/>
            <person name="Andreote A.P."/>
            <person name="Silveira S.B."/>
            <person name="Odebrecht C."/>
            <person name="Fiore M.F."/>
        </authorList>
    </citation>
    <scope>NUCLEOTIDE SEQUENCE [LARGE SCALE GENOMIC DNA]</scope>
    <source>
        <strain evidence="3 4">CENA596</strain>
    </source>
</reference>
<dbReference type="EMBL" id="LWAJ01000124">
    <property type="protein sequence ID" value="KZL49924.1"/>
    <property type="molecule type" value="Genomic_DNA"/>
</dbReference>
<keyword evidence="2" id="KW-0812">Transmembrane</keyword>
<dbReference type="Proteomes" id="UP000076555">
    <property type="component" value="Unassembled WGS sequence"/>
</dbReference>
<sequence length="315" mass="36145">MSDNSEGANWTVIVIYLAGISFYLLFYLFNKIGWNFIFFLILIVGIIWLITFLLKKEAPNNSEQNSQRQSTPEETLYPSNQTRNNSSSANTSPQNIQWTEIGTYSSNNSQATQQNNIKFDNFIDLSDATANTEELISNLIGQKDRVTGDVFISGEKVYFCVPCQLGYHEDSWQFLDQKCEQCKSANVSTYTLTVSKVTQQPLTISKPTSSRGKVAQKHISALDLETIRRQFGNIITIQGQIRSVRVDQNYNIIYFDFAENTYQGFYAYVIRDKCNDFLIPMIYEGKNVIVSGRLTLNNRNQPRIRLNERSQMRKS</sequence>
<keyword evidence="2" id="KW-1133">Transmembrane helix</keyword>
<evidence type="ECO:0000256" key="2">
    <source>
        <dbReference type="SAM" id="Phobius"/>
    </source>
</evidence>